<feature type="domain" description="VTT" evidence="7">
    <location>
        <begin position="30"/>
        <end position="160"/>
    </location>
</feature>
<evidence type="ECO:0000313" key="8">
    <source>
        <dbReference type="EMBL" id="ACI97704.1"/>
    </source>
</evidence>
<keyword evidence="9" id="KW-1185">Reference proteome</keyword>
<keyword evidence="2" id="KW-1003">Cell membrane</keyword>
<feature type="transmembrane region" description="Helical" evidence="6">
    <location>
        <begin position="12"/>
        <end position="30"/>
    </location>
</feature>
<dbReference type="KEGG" id="rce:RC1_0255"/>
<dbReference type="InterPro" id="IPR032816">
    <property type="entry name" value="VTT_dom"/>
</dbReference>
<dbReference type="eggNOG" id="COG0586">
    <property type="taxonomic scope" value="Bacteria"/>
</dbReference>
<sequence>MFDWILDVITSAGYLGLVALMFLENLFPPIPSELIMPLAGFLAARGEMDPVLVVLTGTLGSVLGALPWYWVGRRFGRDRLDRLVERHGVWLTMEPCDVARAHDWFRRRGWRAVLFGRLVPAVRTLISVPAGLARMRLLPFLALTTAGSLAWVTVLTGAGYLLQDQYQRVEAVVNPVSTAVVAGILLLYVWRVGTRLARG</sequence>
<dbReference type="PANTHER" id="PTHR42709:SF6">
    <property type="entry name" value="UNDECAPRENYL PHOSPHATE TRANSPORTER A"/>
    <property type="match status" value="1"/>
</dbReference>
<gene>
    <name evidence="8" type="ordered locus">RC1_0255</name>
</gene>
<dbReference type="EMBL" id="CP000613">
    <property type="protein sequence ID" value="ACI97704.1"/>
    <property type="molecule type" value="Genomic_DNA"/>
</dbReference>
<dbReference type="RefSeq" id="WP_012565495.1">
    <property type="nucleotide sequence ID" value="NC_011420.2"/>
</dbReference>
<feature type="transmembrane region" description="Helical" evidence="6">
    <location>
        <begin position="172"/>
        <end position="190"/>
    </location>
</feature>
<evidence type="ECO:0000256" key="3">
    <source>
        <dbReference type="ARBA" id="ARBA00022692"/>
    </source>
</evidence>
<evidence type="ECO:0000256" key="6">
    <source>
        <dbReference type="SAM" id="Phobius"/>
    </source>
</evidence>
<dbReference type="InterPro" id="IPR051311">
    <property type="entry name" value="DedA_domain"/>
</dbReference>
<name>B6IQG8_RHOCS</name>
<feature type="transmembrane region" description="Helical" evidence="6">
    <location>
        <begin position="50"/>
        <end position="71"/>
    </location>
</feature>
<dbReference type="OrthoDB" id="9813426at2"/>
<proteinExistence type="predicted"/>
<evidence type="ECO:0000313" key="9">
    <source>
        <dbReference type="Proteomes" id="UP000001591"/>
    </source>
</evidence>
<keyword evidence="4 6" id="KW-1133">Transmembrane helix</keyword>
<dbReference type="Proteomes" id="UP000001591">
    <property type="component" value="Chromosome"/>
</dbReference>
<keyword evidence="5 6" id="KW-0472">Membrane</keyword>
<keyword evidence="3 6" id="KW-0812">Transmembrane</keyword>
<evidence type="ECO:0000256" key="4">
    <source>
        <dbReference type="ARBA" id="ARBA00022989"/>
    </source>
</evidence>
<reference evidence="8 9" key="1">
    <citation type="journal article" date="2010" name="BMC Genomics">
        <title>Metabolic flexibility revealed in the genome of the cyst-forming alpha-1 proteobacterium Rhodospirillum centenum.</title>
        <authorList>
            <person name="Lu Y.K."/>
            <person name="Marden J."/>
            <person name="Han M."/>
            <person name="Swingley W.D."/>
            <person name="Mastrian S.D."/>
            <person name="Chowdhury S.R."/>
            <person name="Hao J."/>
            <person name="Helmy T."/>
            <person name="Kim S."/>
            <person name="Kurdoglu A.A."/>
            <person name="Matthies H.J."/>
            <person name="Rollo D."/>
            <person name="Stothard P."/>
            <person name="Blankenship R.E."/>
            <person name="Bauer C.E."/>
            <person name="Touchman J.W."/>
        </authorList>
    </citation>
    <scope>NUCLEOTIDE SEQUENCE [LARGE SCALE GENOMIC DNA]</scope>
    <source>
        <strain evidence="9">ATCC 51521 / SW</strain>
    </source>
</reference>
<dbReference type="HOGENOM" id="CLU_044208_1_1_5"/>
<feature type="transmembrane region" description="Helical" evidence="6">
    <location>
        <begin position="137"/>
        <end position="160"/>
    </location>
</feature>
<evidence type="ECO:0000256" key="5">
    <source>
        <dbReference type="ARBA" id="ARBA00023136"/>
    </source>
</evidence>
<evidence type="ECO:0000259" key="7">
    <source>
        <dbReference type="Pfam" id="PF09335"/>
    </source>
</evidence>
<organism evidence="8 9">
    <name type="scientific">Rhodospirillum centenum (strain ATCC 51521 / SW)</name>
    <dbReference type="NCBI Taxonomy" id="414684"/>
    <lineage>
        <taxon>Bacteria</taxon>
        <taxon>Pseudomonadati</taxon>
        <taxon>Pseudomonadota</taxon>
        <taxon>Alphaproteobacteria</taxon>
        <taxon>Rhodospirillales</taxon>
        <taxon>Rhodospirillaceae</taxon>
        <taxon>Rhodospirillum</taxon>
    </lineage>
</organism>
<dbReference type="PANTHER" id="PTHR42709">
    <property type="entry name" value="ALKALINE PHOSPHATASE LIKE PROTEIN"/>
    <property type="match status" value="1"/>
</dbReference>
<comment type="subcellular location">
    <subcellularLocation>
        <location evidence="1">Cell membrane</location>
        <topology evidence="1">Multi-pass membrane protein</topology>
    </subcellularLocation>
</comment>
<evidence type="ECO:0000256" key="2">
    <source>
        <dbReference type="ARBA" id="ARBA00022475"/>
    </source>
</evidence>
<evidence type="ECO:0000256" key="1">
    <source>
        <dbReference type="ARBA" id="ARBA00004651"/>
    </source>
</evidence>
<dbReference type="GO" id="GO:0005886">
    <property type="term" value="C:plasma membrane"/>
    <property type="evidence" value="ECO:0007669"/>
    <property type="project" value="UniProtKB-SubCell"/>
</dbReference>
<dbReference type="STRING" id="414684.RC1_0255"/>
<dbReference type="AlphaFoldDB" id="B6IQG8"/>
<protein>
    <submittedName>
        <fullName evidence="8">Membrane protein, putative</fullName>
    </submittedName>
</protein>
<dbReference type="Pfam" id="PF09335">
    <property type="entry name" value="VTT_dom"/>
    <property type="match status" value="1"/>
</dbReference>
<accession>B6IQG8</accession>